<dbReference type="EMBL" id="FQVN01000006">
    <property type="protein sequence ID" value="SHG02800.1"/>
    <property type="molecule type" value="Genomic_DNA"/>
</dbReference>
<keyword evidence="2" id="KW-1185">Reference proteome</keyword>
<proteinExistence type="predicted"/>
<accession>A0A1M5GG89</accession>
<sequence>MPGGCPQWALFGFFPPGMADRLDAGLAPRAGGGCHEGQRTAGSNVTGTGAPVLVTLVPGLAVVSSTYRPLTRRWATMVGACGIPSWCTAQK</sequence>
<dbReference type="Proteomes" id="UP000184501">
    <property type="component" value="Unassembled WGS sequence"/>
</dbReference>
<evidence type="ECO:0000313" key="1">
    <source>
        <dbReference type="EMBL" id="SHG02800.1"/>
    </source>
</evidence>
<reference evidence="1 2" key="1">
    <citation type="submission" date="2016-11" db="EMBL/GenBank/DDBJ databases">
        <authorList>
            <person name="Jaros S."/>
            <person name="Januszkiewicz K."/>
            <person name="Wedrychowicz H."/>
        </authorList>
    </citation>
    <scope>NUCLEOTIDE SEQUENCE [LARGE SCALE GENOMIC DNA]</scope>
    <source>
        <strain evidence="1 2">DSM 44523</strain>
    </source>
</reference>
<protein>
    <submittedName>
        <fullName evidence="1">Uncharacterized protein</fullName>
    </submittedName>
</protein>
<name>A0A1M5GG89_STRHI</name>
<gene>
    <name evidence="1" type="ORF">SAMN05444320_106111</name>
</gene>
<evidence type="ECO:0000313" key="2">
    <source>
        <dbReference type="Proteomes" id="UP000184501"/>
    </source>
</evidence>
<organism evidence="1 2">
    <name type="scientific">Streptoalloteichus hindustanus</name>
    <dbReference type="NCBI Taxonomy" id="2017"/>
    <lineage>
        <taxon>Bacteria</taxon>
        <taxon>Bacillati</taxon>
        <taxon>Actinomycetota</taxon>
        <taxon>Actinomycetes</taxon>
        <taxon>Pseudonocardiales</taxon>
        <taxon>Pseudonocardiaceae</taxon>
        <taxon>Streptoalloteichus</taxon>
    </lineage>
</organism>
<dbReference type="AlphaFoldDB" id="A0A1M5GG89"/>